<organism evidence="2 3">
    <name type="scientific">Marine Group III euryarchaeote</name>
    <dbReference type="NCBI Taxonomy" id="2173149"/>
    <lineage>
        <taxon>Archaea</taxon>
        <taxon>Methanobacteriati</taxon>
        <taxon>Thermoplasmatota</taxon>
        <taxon>Thermoplasmata</taxon>
        <taxon>Candidatus Thermoprofundales</taxon>
    </lineage>
</organism>
<dbReference type="Proteomes" id="UP000589516">
    <property type="component" value="Unassembled WGS sequence"/>
</dbReference>
<dbReference type="InterPro" id="IPR027417">
    <property type="entry name" value="P-loop_NTPase"/>
</dbReference>
<evidence type="ECO:0000256" key="1">
    <source>
        <dbReference type="ARBA" id="ARBA00022679"/>
    </source>
</evidence>
<dbReference type="InterPro" id="IPR037359">
    <property type="entry name" value="NST/OST"/>
</dbReference>
<accession>A0A7C8DFY3</accession>
<dbReference type="EMBL" id="DUAV01000011">
    <property type="protein sequence ID" value="HIG63170.1"/>
    <property type="molecule type" value="Genomic_DNA"/>
</dbReference>
<reference evidence="3" key="1">
    <citation type="journal article" date="2019" name="bioRxiv">
        <title>Genome diversification in globally distributed novel marine Proteobacteria is linked to environmental adaptation.</title>
        <authorList>
            <person name="Zhou Z."/>
            <person name="Tran P.Q."/>
            <person name="Kieft K."/>
            <person name="Anantharaman K."/>
        </authorList>
    </citation>
    <scope>NUCLEOTIDE SEQUENCE [LARGE SCALE GENOMIC DNA]</scope>
</reference>
<dbReference type="GO" id="GO:0008146">
    <property type="term" value="F:sulfotransferase activity"/>
    <property type="evidence" value="ECO:0007669"/>
    <property type="project" value="InterPro"/>
</dbReference>
<dbReference type="PANTHER" id="PTHR10605">
    <property type="entry name" value="HEPARAN SULFATE SULFOTRANSFERASE"/>
    <property type="match status" value="1"/>
</dbReference>
<protein>
    <submittedName>
        <fullName evidence="2">Sulfotransferase</fullName>
    </submittedName>
</protein>
<name>A0A7C8DFY3_9ARCH</name>
<keyword evidence="1 2" id="KW-0808">Transferase</keyword>
<dbReference type="AlphaFoldDB" id="A0A7C8DFY3"/>
<proteinExistence type="predicted"/>
<evidence type="ECO:0000313" key="3">
    <source>
        <dbReference type="Proteomes" id="UP000589516"/>
    </source>
</evidence>
<gene>
    <name evidence="2" type="ORF">EYQ16_01425</name>
</gene>
<dbReference type="SUPFAM" id="SSF52540">
    <property type="entry name" value="P-loop containing nucleoside triphosphate hydrolases"/>
    <property type="match status" value="1"/>
</dbReference>
<dbReference type="Pfam" id="PF13469">
    <property type="entry name" value="Sulfotransfer_3"/>
    <property type="match status" value="1"/>
</dbReference>
<dbReference type="Gene3D" id="3.40.50.300">
    <property type="entry name" value="P-loop containing nucleotide triphosphate hydrolases"/>
    <property type="match status" value="1"/>
</dbReference>
<comment type="caution">
    <text evidence="2">The sequence shown here is derived from an EMBL/GenBank/DDBJ whole genome shotgun (WGS) entry which is preliminary data.</text>
</comment>
<dbReference type="PANTHER" id="PTHR10605:SF56">
    <property type="entry name" value="BIFUNCTIONAL HEPARAN SULFATE N-DEACETYLASE_N-SULFOTRANSFERASE"/>
    <property type="match status" value="1"/>
</dbReference>
<sequence>MVLPNLFLAGFPKAGTTSLFSWLAAHPEVCGARPKEPGHFLPLRWGDPLPPPDYARNFAHARSERWRLDGTPGHAYGGGAVAEAIREASPDAHAILLLRDPVGRAFSYYRYRQSQGRLTGVDFGDYVERCLALPEAELGRRENQDLFGVAGGCYARWLPEWQAAFGDALRVEFFDTLVADPAALLASICDWLGLDGGEIPRSQTGAENVSLLYRSRAVQRLAIAVDHGFAPLWRWAPWSKRLLSGAHRLLNAKPHPAVLDDASRRRLEEYYAPHNRALAQQLSDRELPGWLT</sequence>
<evidence type="ECO:0000313" key="2">
    <source>
        <dbReference type="EMBL" id="HIG63170.1"/>
    </source>
</evidence>